<keyword evidence="4 8" id="KW-0732">Signal</keyword>
<dbReference type="PROSITE" id="PS00337">
    <property type="entry name" value="BETA_LACTAMASE_D"/>
    <property type="match status" value="1"/>
</dbReference>
<dbReference type="EC" id="3.5.2.6" evidence="3 7"/>
<feature type="signal peptide" evidence="8">
    <location>
        <begin position="1"/>
        <end position="37"/>
    </location>
</feature>
<dbReference type="RefSeq" id="WP_386822123.1">
    <property type="nucleotide sequence ID" value="NZ_JBHTIF010000001.1"/>
</dbReference>
<reference evidence="11" key="1">
    <citation type="journal article" date="2019" name="Int. J. Syst. Evol. Microbiol.">
        <title>The Global Catalogue of Microorganisms (GCM) 10K type strain sequencing project: providing services to taxonomists for standard genome sequencing and annotation.</title>
        <authorList>
            <consortium name="The Broad Institute Genomics Platform"/>
            <consortium name="The Broad Institute Genome Sequencing Center for Infectious Disease"/>
            <person name="Wu L."/>
            <person name="Ma J."/>
        </authorList>
    </citation>
    <scope>NUCLEOTIDE SEQUENCE [LARGE SCALE GENOMIC DNA]</scope>
    <source>
        <strain evidence="11">CCUG 55585</strain>
    </source>
</reference>
<evidence type="ECO:0000256" key="5">
    <source>
        <dbReference type="ARBA" id="ARBA00022801"/>
    </source>
</evidence>
<dbReference type="EMBL" id="JBHTIF010000001">
    <property type="protein sequence ID" value="MFD0724466.1"/>
    <property type="molecule type" value="Genomic_DNA"/>
</dbReference>
<evidence type="ECO:0000256" key="6">
    <source>
        <dbReference type="ARBA" id="ARBA00023251"/>
    </source>
</evidence>
<evidence type="ECO:0000256" key="1">
    <source>
        <dbReference type="ARBA" id="ARBA00001526"/>
    </source>
</evidence>
<evidence type="ECO:0000256" key="3">
    <source>
        <dbReference type="ARBA" id="ARBA00012865"/>
    </source>
</evidence>
<dbReference type="Pfam" id="PF00905">
    <property type="entry name" value="Transpeptidase"/>
    <property type="match status" value="1"/>
</dbReference>
<keyword evidence="6 7" id="KW-0046">Antibiotic resistance</keyword>
<evidence type="ECO:0000256" key="7">
    <source>
        <dbReference type="RuleBase" id="RU361140"/>
    </source>
</evidence>
<accession>A0ABW2Y7J1</accession>
<keyword evidence="5 7" id="KW-0378">Hydrolase</keyword>
<keyword evidence="11" id="KW-1185">Reference proteome</keyword>
<comment type="catalytic activity">
    <reaction evidence="1 7">
        <text>a beta-lactam + H2O = a substituted beta-amino acid</text>
        <dbReference type="Rhea" id="RHEA:20401"/>
        <dbReference type="ChEBI" id="CHEBI:15377"/>
        <dbReference type="ChEBI" id="CHEBI:35627"/>
        <dbReference type="ChEBI" id="CHEBI:140347"/>
        <dbReference type="EC" id="3.5.2.6"/>
    </reaction>
</comment>
<dbReference type="InterPro" id="IPR002137">
    <property type="entry name" value="Beta-lactam_class-D_AS"/>
</dbReference>
<comment type="similarity">
    <text evidence="2 7">Belongs to the class-D beta-lactamase family.</text>
</comment>
<gene>
    <name evidence="10" type="ORF">ACFQ0E_02520</name>
</gene>
<dbReference type="InterPro" id="IPR001460">
    <property type="entry name" value="PCN-bd_Tpept"/>
</dbReference>
<feature type="chain" id="PRO_5046046882" description="Beta-lactamase" evidence="8">
    <location>
        <begin position="38"/>
        <end position="305"/>
    </location>
</feature>
<dbReference type="InterPro" id="IPR012338">
    <property type="entry name" value="Beta-lactam/transpept-like"/>
</dbReference>
<sequence length="305" mass="32732">MSPSLFRTVMLRTVTLCTATFRTAALAALLCTGIALAVAPTAQAKPPAKTAATPSPAARFAAYGHPGSFLLQRDGKPVQVVHGGDRADTPLSPASTFKVLVALVALQTGTLRNGDEVVPWNGKRYPDRPQWERDMALREAMQTSSESFFGVLANRIGRERLATWVQRLQYGNGRIGEVPAQVWHDGVLTITARQQLDFIDRLRRGALPISPAHIATVKAAMDSGEIDGRRIYGKTGTHVDRDSGNAWWVGWVEAGRVEGGKAPAASFVLGIDLASTDERARSIALGKRIPLGKQLLRDAGALGGH</sequence>
<dbReference type="SUPFAM" id="SSF56601">
    <property type="entry name" value="beta-lactamase/transpeptidase-like"/>
    <property type="match status" value="1"/>
</dbReference>
<feature type="domain" description="Penicillin-binding protein transpeptidase" evidence="9">
    <location>
        <begin position="87"/>
        <end position="254"/>
    </location>
</feature>
<dbReference type="Proteomes" id="UP001597110">
    <property type="component" value="Unassembled WGS sequence"/>
</dbReference>
<evidence type="ECO:0000256" key="8">
    <source>
        <dbReference type="SAM" id="SignalP"/>
    </source>
</evidence>
<evidence type="ECO:0000313" key="11">
    <source>
        <dbReference type="Proteomes" id="UP001597110"/>
    </source>
</evidence>
<organism evidence="10 11">
    <name type="scientific">Lysobacter brunescens</name>
    <dbReference type="NCBI Taxonomy" id="262323"/>
    <lineage>
        <taxon>Bacteria</taxon>
        <taxon>Pseudomonadati</taxon>
        <taxon>Pseudomonadota</taxon>
        <taxon>Gammaproteobacteria</taxon>
        <taxon>Lysobacterales</taxon>
        <taxon>Lysobacteraceae</taxon>
        <taxon>Lysobacter</taxon>
    </lineage>
</organism>
<evidence type="ECO:0000259" key="9">
    <source>
        <dbReference type="Pfam" id="PF00905"/>
    </source>
</evidence>
<evidence type="ECO:0000313" key="10">
    <source>
        <dbReference type="EMBL" id="MFD0724466.1"/>
    </source>
</evidence>
<proteinExistence type="inferred from homology"/>
<dbReference type="Gene3D" id="3.40.710.10">
    <property type="entry name" value="DD-peptidase/beta-lactamase superfamily"/>
    <property type="match status" value="1"/>
</dbReference>
<protein>
    <recommendedName>
        <fullName evidence="3 7">Beta-lactamase</fullName>
        <ecNumber evidence="3 7">3.5.2.6</ecNumber>
    </recommendedName>
</protein>
<evidence type="ECO:0000256" key="2">
    <source>
        <dbReference type="ARBA" id="ARBA00007898"/>
    </source>
</evidence>
<comment type="caution">
    <text evidence="10">The sequence shown here is derived from an EMBL/GenBank/DDBJ whole genome shotgun (WGS) entry which is preliminary data.</text>
</comment>
<evidence type="ECO:0000256" key="4">
    <source>
        <dbReference type="ARBA" id="ARBA00022729"/>
    </source>
</evidence>
<name>A0ABW2Y7J1_9GAMM</name>